<dbReference type="SUPFAM" id="SSF55874">
    <property type="entry name" value="ATPase domain of HSP90 chaperone/DNA topoisomerase II/histidine kinase"/>
    <property type="match status" value="1"/>
</dbReference>
<dbReference type="InterPro" id="IPR003594">
    <property type="entry name" value="HATPase_dom"/>
</dbReference>
<dbReference type="InterPro" id="IPR004358">
    <property type="entry name" value="Sig_transdc_His_kin-like_C"/>
</dbReference>
<keyword evidence="11" id="KW-0812">Transmembrane</keyword>
<evidence type="ECO:0000256" key="6">
    <source>
        <dbReference type="ARBA" id="ARBA00022679"/>
    </source>
</evidence>
<evidence type="ECO:0000313" key="14">
    <source>
        <dbReference type="EMBL" id="TPW28961.1"/>
    </source>
</evidence>
<evidence type="ECO:0000256" key="11">
    <source>
        <dbReference type="SAM" id="Phobius"/>
    </source>
</evidence>
<evidence type="ECO:0000256" key="4">
    <source>
        <dbReference type="ARBA" id="ARBA00022475"/>
    </source>
</evidence>
<evidence type="ECO:0000256" key="2">
    <source>
        <dbReference type="ARBA" id="ARBA00004651"/>
    </source>
</evidence>
<dbReference type="OrthoDB" id="9804645at2"/>
<sequence length="427" mass="46086">MRSLRARIALLIVATIGGVVALASFAAIATMQPPRMEATLLPEARQLAALLRLQARYPDADTGITLGPKPAEGRYDPRGSRLLRTALRRVGVDRPVRVSGGEPADLHIASIALPSGQWAVMAIPNFAPPGDRRRVFLIWMAVLLVSAVAAALLLATVLTRPLRLLQEAAERIGPDGTLPHIEEKGSADVRATAHALNQLSSRLKAATESRMRLVAAAGHDLRTPITRMRLRAEFLDEPQRGKWLNDTNELERIAESAITLVREEAATTETKAFDLDGEVAHVCHELGRMGYPVGMEELDACRIVADPLSLRRALRNLVLNAATHGRSAHVALACTADTARIVITDEGPGIPDTLLDKAFEPFFRADPARNHTIPGAGLGMAIARQIIERYGGTITIENAATGGLHQEISFPRSTNSAPTARSPENDR</sequence>
<keyword evidence="9" id="KW-0067">ATP-binding</keyword>
<dbReference type="SMART" id="SM00304">
    <property type="entry name" value="HAMP"/>
    <property type="match status" value="1"/>
</dbReference>
<keyword evidence="5" id="KW-0597">Phosphoprotein</keyword>
<proteinExistence type="predicted"/>
<dbReference type="CDD" id="cd00082">
    <property type="entry name" value="HisKA"/>
    <property type="match status" value="1"/>
</dbReference>
<keyword evidence="15" id="KW-1185">Reference proteome</keyword>
<comment type="subcellular location">
    <subcellularLocation>
        <location evidence="2">Cell membrane</location>
        <topology evidence="2">Multi-pass membrane protein</topology>
    </subcellularLocation>
</comment>
<dbReference type="InterPro" id="IPR005467">
    <property type="entry name" value="His_kinase_dom"/>
</dbReference>
<dbReference type="GO" id="GO:0005886">
    <property type="term" value="C:plasma membrane"/>
    <property type="evidence" value="ECO:0007669"/>
    <property type="project" value="UniProtKB-SubCell"/>
</dbReference>
<evidence type="ECO:0000256" key="3">
    <source>
        <dbReference type="ARBA" id="ARBA00012438"/>
    </source>
</evidence>
<dbReference type="PANTHER" id="PTHR44936">
    <property type="entry name" value="SENSOR PROTEIN CREC"/>
    <property type="match status" value="1"/>
</dbReference>
<dbReference type="GO" id="GO:0000155">
    <property type="term" value="F:phosphorelay sensor kinase activity"/>
    <property type="evidence" value="ECO:0007669"/>
    <property type="project" value="InterPro"/>
</dbReference>
<dbReference type="InterPro" id="IPR003661">
    <property type="entry name" value="HisK_dim/P_dom"/>
</dbReference>
<dbReference type="InterPro" id="IPR003660">
    <property type="entry name" value="HAMP_dom"/>
</dbReference>
<keyword evidence="11" id="KW-1133">Transmembrane helix</keyword>
<dbReference type="EMBL" id="VHLH01000013">
    <property type="protein sequence ID" value="TPW28961.1"/>
    <property type="molecule type" value="Genomic_DNA"/>
</dbReference>
<evidence type="ECO:0000256" key="1">
    <source>
        <dbReference type="ARBA" id="ARBA00000085"/>
    </source>
</evidence>
<comment type="caution">
    <text evidence="14">The sequence shown here is derived from an EMBL/GenBank/DDBJ whole genome shotgun (WGS) entry which is preliminary data.</text>
</comment>
<feature type="domain" description="Histidine kinase" evidence="12">
    <location>
        <begin position="216"/>
        <end position="414"/>
    </location>
</feature>
<dbReference type="Pfam" id="PF00672">
    <property type="entry name" value="HAMP"/>
    <property type="match status" value="1"/>
</dbReference>
<keyword evidence="4" id="KW-1003">Cell membrane</keyword>
<feature type="region of interest" description="Disordered" evidence="10">
    <location>
        <begin position="405"/>
        <end position="427"/>
    </location>
</feature>
<dbReference type="SMART" id="SM00388">
    <property type="entry name" value="HisKA"/>
    <property type="match status" value="1"/>
</dbReference>
<protein>
    <recommendedName>
        <fullName evidence="3">histidine kinase</fullName>
        <ecNumber evidence="3">2.7.13.3</ecNumber>
    </recommendedName>
</protein>
<dbReference type="RefSeq" id="WP_141166563.1">
    <property type="nucleotide sequence ID" value="NZ_VHLH01000013.1"/>
</dbReference>
<dbReference type="InterPro" id="IPR050980">
    <property type="entry name" value="2C_sensor_his_kinase"/>
</dbReference>
<dbReference type="AlphaFoldDB" id="A0A506U784"/>
<evidence type="ECO:0000256" key="7">
    <source>
        <dbReference type="ARBA" id="ARBA00022741"/>
    </source>
</evidence>
<dbReference type="PROSITE" id="PS50109">
    <property type="entry name" value="HIS_KIN"/>
    <property type="match status" value="1"/>
</dbReference>
<evidence type="ECO:0000313" key="15">
    <source>
        <dbReference type="Proteomes" id="UP000320314"/>
    </source>
</evidence>
<organism evidence="14 15">
    <name type="scientific">Pararhizobium mangrovi</name>
    <dbReference type="NCBI Taxonomy" id="2590452"/>
    <lineage>
        <taxon>Bacteria</taxon>
        <taxon>Pseudomonadati</taxon>
        <taxon>Pseudomonadota</taxon>
        <taxon>Alphaproteobacteria</taxon>
        <taxon>Hyphomicrobiales</taxon>
        <taxon>Rhizobiaceae</taxon>
        <taxon>Rhizobium/Agrobacterium group</taxon>
        <taxon>Pararhizobium</taxon>
    </lineage>
</organism>
<accession>A0A506U784</accession>
<evidence type="ECO:0000259" key="12">
    <source>
        <dbReference type="PROSITE" id="PS50109"/>
    </source>
</evidence>
<dbReference type="SUPFAM" id="SSF47384">
    <property type="entry name" value="Homodimeric domain of signal transducing histidine kinase"/>
    <property type="match status" value="1"/>
</dbReference>
<dbReference type="SMART" id="SM00387">
    <property type="entry name" value="HATPase_c"/>
    <property type="match status" value="1"/>
</dbReference>
<dbReference type="Gene3D" id="3.30.565.10">
    <property type="entry name" value="Histidine kinase-like ATPase, C-terminal domain"/>
    <property type="match status" value="1"/>
</dbReference>
<keyword evidence="8" id="KW-0418">Kinase</keyword>
<dbReference type="InterPro" id="IPR036890">
    <property type="entry name" value="HATPase_C_sf"/>
</dbReference>
<evidence type="ECO:0000256" key="10">
    <source>
        <dbReference type="SAM" id="MobiDB-lite"/>
    </source>
</evidence>
<keyword evidence="7" id="KW-0547">Nucleotide-binding</keyword>
<dbReference type="GO" id="GO:0005524">
    <property type="term" value="F:ATP binding"/>
    <property type="evidence" value="ECO:0007669"/>
    <property type="project" value="UniProtKB-KW"/>
</dbReference>
<evidence type="ECO:0000256" key="8">
    <source>
        <dbReference type="ARBA" id="ARBA00022777"/>
    </source>
</evidence>
<reference evidence="14 15" key="1">
    <citation type="submission" date="2019-06" db="EMBL/GenBank/DDBJ databases">
        <authorList>
            <person name="Li M."/>
        </authorList>
    </citation>
    <scope>NUCLEOTIDE SEQUENCE [LARGE SCALE GENOMIC DNA]</scope>
    <source>
        <strain evidence="14 15">BGMRC6574</strain>
    </source>
</reference>
<dbReference type="PRINTS" id="PR00344">
    <property type="entry name" value="BCTRLSENSOR"/>
</dbReference>
<keyword evidence="6" id="KW-0808">Transferase</keyword>
<dbReference type="EC" id="2.7.13.3" evidence="3"/>
<comment type="catalytic activity">
    <reaction evidence="1">
        <text>ATP + protein L-histidine = ADP + protein N-phospho-L-histidine.</text>
        <dbReference type="EC" id="2.7.13.3"/>
    </reaction>
</comment>
<dbReference type="PANTHER" id="PTHR44936:SF10">
    <property type="entry name" value="SENSOR PROTEIN RSTB"/>
    <property type="match status" value="1"/>
</dbReference>
<feature type="domain" description="HAMP" evidence="13">
    <location>
        <begin position="156"/>
        <end position="208"/>
    </location>
</feature>
<feature type="transmembrane region" description="Helical" evidence="11">
    <location>
        <begin position="136"/>
        <end position="158"/>
    </location>
</feature>
<dbReference type="Pfam" id="PF02518">
    <property type="entry name" value="HATPase_c"/>
    <property type="match status" value="1"/>
</dbReference>
<dbReference type="Gene3D" id="1.10.287.130">
    <property type="match status" value="1"/>
</dbReference>
<dbReference type="InterPro" id="IPR036097">
    <property type="entry name" value="HisK_dim/P_sf"/>
</dbReference>
<dbReference type="Proteomes" id="UP000320314">
    <property type="component" value="Unassembled WGS sequence"/>
</dbReference>
<evidence type="ECO:0000256" key="5">
    <source>
        <dbReference type="ARBA" id="ARBA00022553"/>
    </source>
</evidence>
<gene>
    <name evidence="14" type="ORF">FJU11_08230</name>
</gene>
<name>A0A506U784_9HYPH</name>
<evidence type="ECO:0000259" key="13">
    <source>
        <dbReference type="PROSITE" id="PS50885"/>
    </source>
</evidence>
<dbReference type="PROSITE" id="PS50885">
    <property type="entry name" value="HAMP"/>
    <property type="match status" value="1"/>
</dbReference>
<evidence type="ECO:0000256" key="9">
    <source>
        <dbReference type="ARBA" id="ARBA00022840"/>
    </source>
</evidence>
<keyword evidence="11" id="KW-0472">Membrane</keyword>